<keyword evidence="1" id="KW-1133">Transmembrane helix</keyword>
<keyword evidence="1" id="KW-0472">Membrane</keyword>
<reference evidence="2" key="1">
    <citation type="submission" date="2021-10" db="EMBL/GenBank/DDBJ databases">
        <title>De novo Genome Assembly of Clathrus columnatus (Basidiomycota, Fungi) Using Illumina and Nanopore Sequence Data.</title>
        <authorList>
            <person name="Ogiso-Tanaka E."/>
            <person name="Itagaki H."/>
            <person name="Hosoya T."/>
            <person name="Hosaka K."/>
        </authorList>
    </citation>
    <scope>NUCLEOTIDE SEQUENCE</scope>
    <source>
        <strain evidence="2">MO-923</strain>
    </source>
</reference>
<dbReference type="AlphaFoldDB" id="A0AAV5AGD8"/>
<feature type="transmembrane region" description="Helical" evidence="1">
    <location>
        <begin position="33"/>
        <end position="54"/>
    </location>
</feature>
<gene>
    <name evidence="2" type="ORF">Clacol_007968</name>
</gene>
<keyword evidence="1" id="KW-0812">Transmembrane</keyword>
<dbReference type="EMBL" id="BPWL01000009">
    <property type="protein sequence ID" value="GJJ13712.1"/>
    <property type="molecule type" value="Genomic_DNA"/>
</dbReference>
<evidence type="ECO:0000313" key="3">
    <source>
        <dbReference type="Proteomes" id="UP001050691"/>
    </source>
</evidence>
<feature type="transmembrane region" description="Helical" evidence="1">
    <location>
        <begin position="106"/>
        <end position="128"/>
    </location>
</feature>
<evidence type="ECO:0000313" key="2">
    <source>
        <dbReference type="EMBL" id="GJJ13712.1"/>
    </source>
</evidence>
<evidence type="ECO:0000256" key="1">
    <source>
        <dbReference type="SAM" id="Phobius"/>
    </source>
</evidence>
<comment type="caution">
    <text evidence="2">The sequence shown here is derived from an EMBL/GenBank/DDBJ whole genome shotgun (WGS) entry which is preliminary data.</text>
</comment>
<accession>A0AAV5AGD8</accession>
<dbReference type="Proteomes" id="UP001050691">
    <property type="component" value="Unassembled WGS sequence"/>
</dbReference>
<keyword evidence="3" id="KW-1185">Reference proteome</keyword>
<sequence>MNNTLAPHPVSTPTVDPNFIIRNLRSWFYPHQIWWFLSLFIAIITISHLVTLLVHWRRKKRYSRSNSVEIIPLPVEDKERSIFRGLANVFRIVFFRTTVSIGGDSILNVAEICIICCYIAALLTWEFINSKNVTTGTKLDVKYWSDRAANIVATQLPLVIALTMKNNILSREIVPSFLD</sequence>
<name>A0AAV5AGD8_9AGAM</name>
<proteinExistence type="predicted"/>
<protein>
    <submittedName>
        <fullName evidence="2">Uncharacterized protein</fullName>
    </submittedName>
</protein>
<organism evidence="2 3">
    <name type="scientific">Clathrus columnatus</name>
    <dbReference type="NCBI Taxonomy" id="1419009"/>
    <lineage>
        <taxon>Eukaryota</taxon>
        <taxon>Fungi</taxon>
        <taxon>Dikarya</taxon>
        <taxon>Basidiomycota</taxon>
        <taxon>Agaricomycotina</taxon>
        <taxon>Agaricomycetes</taxon>
        <taxon>Phallomycetidae</taxon>
        <taxon>Phallales</taxon>
        <taxon>Clathraceae</taxon>
        <taxon>Clathrus</taxon>
    </lineage>
</organism>